<dbReference type="KEGG" id="nall:PP769_16465"/>
<keyword evidence="2" id="KW-0472">Membrane</keyword>
<evidence type="ECO:0000313" key="4">
    <source>
        <dbReference type="Proteomes" id="UP001302719"/>
    </source>
</evidence>
<gene>
    <name evidence="3" type="ORF">PP769_16465</name>
</gene>
<keyword evidence="2" id="KW-0812">Transmembrane</keyword>
<sequence length="137" mass="14824">MSKRSTIGTNPLDEIIPNPLGAAIPDQHKGSDPSVPEDVGKPENRNRPAGQQPMRGRDHHDKKVGTRLYAVLQDDRPQGKTKSFQEGPVSAAPLNVEVLPATGQLSERLVELEEENLCLKWALGVILAPLVLLALLG</sequence>
<organism evidence="3 4">
    <name type="scientific">Candidatus Nitrospira allomarina</name>
    <dbReference type="NCBI Taxonomy" id="3020900"/>
    <lineage>
        <taxon>Bacteria</taxon>
        <taxon>Pseudomonadati</taxon>
        <taxon>Nitrospirota</taxon>
        <taxon>Nitrospiria</taxon>
        <taxon>Nitrospirales</taxon>
        <taxon>Nitrospiraceae</taxon>
        <taxon>Nitrospira</taxon>
    </lineage>
</organism>
<protein>
    <submittedName>
        <fullName evidence="3">Uncharacterized protein</fullName>
    </submittedName>
</protein>
<keyword evidence="4" id="KW-1185">Reference proteome</keyword>
<evidence type="ECO:0000313" key="3">
    <source>
        <dbReference type="EMBL" id="WNM57544.1"/>
    </source>
</evidence>
<dbReference type="EMBL" id="CP116967">
    <property type="protein sequence ID" value="WNM57544.1"/>
    <property type="molecule type" value="Genomic_DNA"/>
</dbReference>
<accession>A0AA96GF44</accession>
<evidence type="ECO:0000256" key="1">
    <source>
        <dbReference type="SAM" id="MobiDB-lite"/>
    </source>
</evidence>
<feature type="compositionally biased region" description="Basic and acidic residues" evidence="1">
    <location>
        <begin position="55"/>
        <end position="64"/>
    </location>
</feature>
<reference evidence="3 4" key="1">
    <citation type="submission" date="2023-01" db="EMBL/GenBank/DDBJ databases">
        <title>Cultivation and genomic characterization of new, ubiquitous marine nitrite-oxidizing bacteria from the Nitrospirales.</title>
        <authorList>
            <person name="Mueller A.J."/>
            <person name="Daebeler A."/>
            <person name="Herbold C.W."/>
            <person name="Kirkegaard R.H."/>
            <person name="Daims H."/>
        </authorList>
    </citation>
    <scope>NUCLEOTIDE SEQUENCE [LARGE SCALE GENOMIC DNA]</scope>
    <source>
        <strain evidence="3 4">VA</strain>
    </source>
</reference>
<dbReference type="RefSeq" id="WP_312642131.1">
    <property type="nucleotide sequence ID" value="NZ_CP116967.1"/>
</dbReference>
<dbReference type="Proteomes" id="UP001302719">
    <property type="component" value="Chromosome"/>
</dbReference>
<feature type="region of interest" description="Disordered" evidence="1">
    <location>
        <begin position="1"/>
        <end position="67"/>
    </location>
</feature>
<proteinExistence type="predicted"/>
<keyword evidence="2" id="KW-1133">Transmembrane helix</keyword>
<evidence type="ECO:0000256" key="2">
    <source>
        <dbReference type="SAM" id="Phobius"/>
    </source>
</evidence>
<name>A0AA96GF44_9BACT</name>
<feature type="transmembrane region" description="Helical" evidence="2">
    <location>
        <begin position="117"/>
        <end position="136"/>
    </location>
</feature>
<dbReference type="AlphaFoldDB" id="A0AA96GF44"/>